<sequence length="54" mass="5349">MRRDTVPLTVGAGGGHAPLHVAKACADRIPMIRGDGQPTVAGGPALAASEGKSE</sequence>
<feature type="region of interest" description="Disordered" evidence="1">
    <location>
        <begin position="35"/>
        <end position="54"/>
    </location>
</feature>
<dbReference type="Proteomes" id="UP000501991">
    <property type="component" value="Chromosome"/>
</dbReference>
<evidence type="ECO:0000313" key="3">
    <source>
        <dbReference type="Proteomes" id="UP000501991"/>
    </source>
</evidence>
<evidence type="ECO:0000256" key="1">
    <source>
        <dbReference type="SAM" id="MobiDB-lite"/>
    </source>
</evidence>
<reference evidence="2 3" key="1">
    <citation type="submission" date="2020-02" db="EMBL/GenBank/DDBJ databases">
        <title>Nitrogenibacter mangrovi gen. nov., sp. nov. isolated from mangrove sediment, a denitrifying betaproteobacterium.</title>
        <authorList>
            <person name="Liao H."/>
            <person name="Tian Y."/>
        </authorList>
    </citation>
    <scope>NUCLEOTIDE SEQUENCE [LARGE SCALE GENOMIC DNA]</scope>
    <source>
        <strain evidence="2 3">M9-3-2</strain>
    </source>
</reference>
<keyword evidence="3" id="KW-1185">Reference proteome</keyword>
<dbReference type="EMBL" id="CP048836">
    <property type="protein sequence ID" value="QID16726.1"/>
    <property type="molecule type" value="Genomic_DNA"/>
</dbReference>
<organism evidence="2 3">
    <name type="scientific">Nitrogeniibacter mangrovi</name>
    <dbReference type="NCBI Taxonomy" id="2016596"/>
    <lineage>
        <taxon>Bacteria</taxon>
        <taxon>Pseudomonadati</taxon>
        <taxon>Pseudomonadota</taxon>
        <taxon>Betaproteobacteria</taxon>
        <taxon>Rhodocyclales</taxon>
        <taxon>Zoogloeaceae</taxon>
        <taxon>Nitrogeniibacter</taxon>
    </lineage>
</organism>
<accession>A0A6C1AZE2</accession>
<dbReference type="AlphaFoldDB" id="A0A6C1AZE2"/>
<gene>
    <name evidence="2" type="ORF">G3580_03210</name>
</gene>
<dbReference type="RefSeq" id="WP_173763894.1">
    <property type="nucleotide sequence ID" value="NZ_CP048836.1"/>
</dbReference>
<protein>
    <submittedName>
        <fullName evidence="2">Uncharacterized protein</fullName>
    </submittedName>
</protein>
<evidence type="ECO:0000313" key="2">
    <source>
        <dbReference type="EMBL" id="QID16726.1"/>
    </source>
</evidence>
<dbReference type="KEGG" id="azq:G3580_03210"/>
<proteinExistence type="predicted"/>
<name>A0A6C1AZE2_9RHOO</name>